<comment type="caution">
    <text evidence="3">The sequence shown here is derived from an EMBL/GenBank/DDBJ whole genome shotgun (WGS) entry which is preliminary data.</text>
</comment>
<evidence type="ECO:0000256" key="1">
    <source>
        <dbReference type="SAM" id="MobiDB-lite"/>
    </source>
</evidence>
<evidence type="ECO:0000313" key="3">
    <source>
        <dbReference type="EMBL" id="PPQ85511.1"/>
    </source>
</evidence>
<protein>
    <submittedName>
        <fullName evidence="3">Uncharacterized protein</fullName>
    </submittedName>
</protein>
<reference evidence="3 4" key="1">
    <citation type="journal article" date="2018" name="Evol. Lett.">
        <title>Horizontal gene cluster transfer increased hallucinogenic mushroom diversity.</title>
        <authorList>
            <person name="Reynolds H.T."/>
            <person name="Vijayakumar V."/>
            <person name="Gluck-Thaler E."/>
            <person name="Korotkin H.B."/>
            <person name="Matheny P.B."/>
            <person name="Slot J.C."/>
        </authorList>
    </citation>
    <scope>NUCLEOTIDE SEQUENCE [LARGE SCALE GENOMIC DNA]</scope>
    <source>
        <strain evidence="3 4">2631</strain>
    </source>
</reference>
<organism evidence="3 4">
    <name type="scientific">Psilocybe cyanescens</name>
    <dbReference type="NCBI Taxonomy" id="93625"/>
    <lineage>
        <taxon>Eukaryota</taxon>
        <taxon>Fungi</taxon>
        <taxon>Dikarya</taxon>
        <taxon>Basidiomycota</taxon>
        <taxon>Agaricomycotina</taxon>
        <taxon>Agaricomycetes</taxon>
        <taxon>Agaricomycetidae</taxon>
        <taxon>Agaricales</taxon>
        <taxon>Agaricineae</taxon>
        <taxon>Strophariaceae</taxon>
        <taxon>Psilocybe</taxon>
    </lineage>
</organism>
<dbReference type="InParanoid" id="A0A409X423"/>
<keyword evidence="2" id="KW-0812">Transmembrane</keyword>
<sequence length="173" mass="18888">MAGVTSLASNMRANIPSAGAGVTPAGTSLPRYDLYPAPRNQQQENIHITTTRSAPGMRETRLLRCVRLVYYTVQGQPGSNGYVGMVPTRQGSHQERASADSSLEEGEKVMQMTGPTRRKGRSVGGANAGMISNKTISQLRGQQEMVSGFRFILLILLIFQFLFLSPLCFYTIT</sequence>
<keyword evidence="4" id="KW-1185">Reference proteome</keyword>
<dbReference type="Proteomes" id="UP000283269">
    <property type="component" value="Unassembled WGS sequence"/>
</dbReference>
<dbReference type="AlphaFoldDB" id="A0A409X423"/>
<evidence type="ECO:0000256" key="2">
    <source>
        <dbReference type="SAM" id="Phobius"/>
    </source>
</evidence>
<keyword evidence="2" id="KW-0472">Membrane</keyword>
<feature type="transmembrane region" description="Helical" evidence="2">
    <location>
        <begin position="151"/>
        <end position="172"/>
    </location>
</feature>
<evidence type="ECO:0000313" key="4">
    <source>
        <dbReference type="Proteomes" id="UP000283269"/>
    </source>
</evidence>
<proteinExistence type="predicted"/>
<dbReference type="EMBL" id="NHYD01002702">
    <property type="protein sequence ID" value="PPQ85511.1"/>
    <property type="molecule type" value="Genomic_DNA"/>
</dbReference>
<gene>
    <name evidence="3" type="ORF">CVT25_006591</name>
</gene>
<accession>A0A409X423</accession>
<name>A0A409X423_PSICY</name>
<feature type="region of interest" description="Disordered" evidence="1">
    <location>
        <begin position="90"/>
        <end position="127"/>
    </location>
</feature>
<keyword evidence="2" id="KW-1133">Transmembrane helix</keyword>